<evidence type="ECO:0000313" key="2">
    <source>
        <dbReference type="EMBL" id="GFS41683.1"/>
    </source>
</evidence>
<name>A0A8X6IDM9_NEPPI</name>
<feature type="compositionally biased region" description="Basic and acidic residues" evidence="1">
    <location>
        <begin position="46"/>
        <end position="90"/>
    </location>
</feature>
<keyword evidence="3" id="KW-1185">Reference proteome</keyword>
<proteinExistence type="predicted"/>
<feature type="region of interest" description="Disordered" evidence="1">
    <location>
        <begin position="1"/>
        <end position="90"/>
    </location>
</feature>
<protein>
    <submittedName>
        <fullName evidence="2">Uncharacterized protein</fullName>
    </submittedName>
</protein>
<accession>A0A8X6IDM9</accession>
<feature type="compositionally biased region" description="Basic and acidic residues" evidence="1">
    <location>
        <begin position="9"/>
        <end position="30"/>
    </location>
</feature>
<dbReference type="Proteomes" id="UP000887013">
    <property type="component" value="Unassembled WGS sequence"/>
</dbReference>
<organism evidence="2 3">
    <name type="scientific">Nephila pilipes</name>
    <name type="common">Giant wood spider</name>
    <name type="synonym">Nephila maculata</name>
    <dbReference type="NCBI Taxonomy" id="299642"/>
    <lineage>
        <taxon>Eukaryota</taxon>
        <taxon>Metazoa</taxon>
        <taxon>Ecdysozoa</taxon>
        <taxon>Arthropoda</taxon>
        <taxon>Chelicerata</taxon>
        <taxon>Arachnida</taxon>
        <taxon>Araneae</taxon>
        <taxon>Araneomorphae</taxon>
        <taxon>Entelegynae</taxon>
        <taxon>Araneoidea</taxon>
        <taxon>Nephilidae</taxon>
        <taxon>Nephila</taxon>
    </lineage>
</organism>
<reference evidence="2" key="1">
    <citation type="submission" date="2020-08" db="EMBL/GenBank/DDBJ databases">
        <title>Multicomponent nature underlies the extraordinary mechanical properties of spider dragline silk.</title>
        <authorList>
            <person name="Kono N."/>
            <person name="Nakamura H."/>
            <person name="Mori M."/>
            <person name="Yoshida Y."/>
            <person name="Ohtoshi R."/>
            <person name="Malay A.D."/>
            <person name="Moran D.A.P."/>
            <person name="Tomita M."/>
            <person name="Numata K."/>
            <person name="Arakawa K."/>
        </authorList>
    </citation>
    <scope>NUCLEOTIDE SEQUENCE</scope>
</reference>
<evidence type="ECO:0000256" key="1">
    <source>
        <dbReference type="SAM" id="MobiDB-lite"/>
    </source>
</evidence>
<comment type="caution">
    <text evidence="2">The sequence shown here is derived from an EMBL/GenBank/DDBJ whole genome shotgun (WGS) entry which is preliminary data.</text>
</comment>
<dbReference type="EMBL" id="BMAW01043909">
    <property type="protein sequence ID" value="GFS41683.1"/>
    <property type="molecule type" value="Genomic_DNA"/>
</dbReference>
<gene>
    <name evidence="2" type="ORF">NPIL_16351</name>
</gene>
<dbReference type="AlphaFoldDB" id="A0A8X6IDM9"/>
<evidence type="ECO:0000313" key="3">
    <source>
        <dbReference type="Proteomes" id="UP000887013"/>
    </source>
</evidence>
<sequence length="90" mass="10211">MEFQSNNQKEVRLKLPEKLKEGRRAPREDPLGVTRRMMQRQAASETKPKLTPLKEGKSEARREKEKPTPVKEGASEVAEKLEKHGKGSSS</sequence>